<protein>
    <recommendedName>
        <fullName evidence="6">Alpha/beta hydrolase</fullName>
    </recommendedName>
</protein>
<feature type="chain" id="PRO_5031299207" description="Alpha/beta hydrolase" evidence="3">
    <location>
        <begin position="23"/>
        <end position="273"/>
    </location>
</feature>
<evidence type="ECO:0000313" key="4">
    <source>
        <dbReference type="EMBL" id="MBB3840672.1"/>
    </source>
</evidence>
<keyword evidence="5" id="KW-1185">Reference proteome</keyword>
<dbReference type="InterPro" id="IPR029058">
    <property type="entry name" value="AB_hydrolase_fold"/>
</dbReference>
<dbReference type="SUPFAM" id="SSF53474">
    <property type="entry name" value="alpha/beta-Hydrolases"/>
    <property type="match status" value="1"/>
</dbReference>
<evidence type="ECO:0000313" key="5">
    <source>
        <dbReference type="Proteomes" id="UP000541352"/>
    </source>
</evidence>
<dbReference type="PANTHER" id="PTHR40841:SF2">
    <property type="entry name" value="SIDEROPHORE-DEGRADING ESTERASE (EUROFUNG)"/>
    <property type="match status" value="1"/>
</dbReference>
<dbReference type="Proteomes" id="UP000541352">
    <property type="component" value="Unassembled WGS sequence"/>
</dbReference>
<keyword evidence="2" id="KW-0378">Hydrolase</keyword>
<keyword evidence="3" id="KW-0732">Signal</keyword>
<dbReference type="PANTHER" id="PTHR40841">
    <property type="entry name" value="SIDEROPHORE TRIACETYLFUSARININE C ESTERASE"/>
    <property type="match status" value="1"/>
</dbReference>
<evidence type="ECO:0008006" key="6">
    <source>
        <dbReference type="Google" id="ProtNLM"/>
    </source>
</evidence>
<sequence length="273" mass="30948">MTNLFRVLTLIFIVWFPSAVNAQTKEAKPFVLGKIEQIQSVELGEQRTLNVYLPDGYSPDSALRYPVIYLLDGSADEDFIHVAGLVQFCSFPWVNILPKTIVVGIANRDRRRDFTFPTTVEKDKKDFPTTGASAKFIAFLEKEVQPFVDQNYKTNNSKTLVGQSLGGLLATEILFKKPHLFNQYVIVSPSLWWDKESLLVTKRQPLTSSTKVFVAVGKEGKVMESDAKSLFELLKKDHSSLLNALYHYLPNENHATIYHQALYEAFVQLQKAP</sequence>
<organism evidence="4 5">
    <name type="scientific">Runella defluvii</name>
    <dbReference type="NCBI Taxonomy" id="370973"/>
    <lineage>
        <taxon>Bacteria</taxon>
        <taxon>Pseudomonadati</taxon>
        <taxon>Bacteroidota</taxon>
        <taxon>Cytophagia</taxon>
        <taxon>Cytophagales</taxon>
        <taxon>Spirosomataceae</taxon>
        <taxon>Runella</taxon>
    </lineage>
</organism>
<gene>
    <name evidence="4" type="ORF">FHS57_004692</name>
</gene>
<accession>A0A7W5ZSD5</accession>
<comment type="similarity">
    <text evidence="1">Belongs to the esterase D family.</text>
</comment>
<dbReference type="InterPro" id="IPR000801">
    <property type="entry name" value="Esterase-like"/>
</dbReference>
<dbReference type="InterPro" id="IPR052558">
    <property type="entry name" value="Siderophore_Hydrolase_D"/>
</dbReference>
<name>A0A7W5ZSD5_9BACT</name>
<dbReference type="RefSeq" id="WP_183977808.1">
    <property type="nucleotide sequence ID" value="NZ_JACIBY010000012.1"/>
</dbReference>
<evidence type="ECO:0000256" key="2">
    <source>
        <dbReference type="ARBA" id="ARBA00022801"/>
    </source>
</evidence>
<comment type="caution">
    <text evidence="4">The sequence shown here is derived from an EMBL/GenBank/DDBJ whole genome shotgun (WGS) entry which is preliminary data.</text>
</comment>
<dbReference type="Pfam" id="PF00756">
    <property type="entry name" value="Esterase"/>
    <property type="match status" value="1"/>
</dbReference>
<dbReference type="AlphaFoldDB" id="A0A7W5ZSD5"/>
<reference evidence="4 5" key="1">
    <citation type="submission" date="2020-08" db="EMBL/GenBank/DDBJ databases">
        <title>Genomic Encyclopedia of Type Strains, Phase IV (KMG-IV): sequencing the most valuable type-strain genomes for metagenomic binning, comparative biology and taxonomic classification.</title>
        <authorList>
            <person name="Goeker M."/>
        </authorList>
    </citation>
    <scope>NUCLEOTIDE SEQUENCE [LARGE SCALE GENOMIC DNA]</scope>
    <source>
        <strain evidence="4 5">DSM 17976</strain>
    </source>
</reference>
<dbReference type="Gene3D" id="3.40.50.1820">
    <property type="entry name" value="alpha/beta hydrolase"/>
    <property type="match status" value="1"/>
</dbReference>
<dbReference type="EMBL" id="JACIBY010000012">
    <property type="protein sequence ID" value="MBB3840672.1"/>
    <property type="molecule type" value="Genomic_DNA"/>
</dbReference>
<evidence type="ECO:0000256" key="1">
    <source>
        <dbReference type="ARBA" id="ARBA00005622"/>
    </source>
</evidence>
<evidence type="ECO:0000256" key="3">
    <source>
        <dbReference type="SAM" id="SignalP"/>
    </source>
</evidence>
<proteinExistence type="inferred from homology"/>
<dbReference type="GO" id="GO:0016788">
    <property type="term" value="F:hydrolase activity, acting on ester bonds"/>
    <property type="evidence" value="ECO:0007669"/>
    <property type="project" value="TreeGrafter"/>
</dbReference>
<feature type="signal peptide" evidence="3">
    <location>
        <begin position="1"/>
        <end position="22"/>
    </location>
</feature>